<dbReference type="AlphaFoldDB" id="A0AAV9ZE05"/>
<accession>A0AAV9ZE05</accession>
<proteinExistence type="predicted"/>
<reference evidence="2 3" key="1">
    <citation type="journal article" date="2024" name="J Genomics">
        <title>Draft genome sequencing and assembly of Favolaschia claudopus CIRM-BRFM 2984 isolated from oak limbs.</title>
        <authorList>
            <person name="Navarro D."/>
            <person name="Drula E."/>
            <person name="Chaduli D."/>
            <person name="Cazenave R."/>
            <person name="Ahrendt S."/>
            <person name="Wang J."/>
            <person name="Lipzen A."/>
            <person name="Daum C."/>
            <person name="Barry K."/>
            <person name="Grigoriev I.V."/>
            <person name="Favel A."/>
            <person name="Rosso M.N."/>
            <person name="Martin F."/>
        </authorList>
    </citation>
    <scope>NUCLEOTIDE SEQUENCE [LARGE SCALE GENOMIC DNA]</scope>
    <source>
        <strain evidence="2 3">CIRM-BRFM 2984</strain>
    </source>
</reference>
<keyword evidence="3" id="KW-1185">Reference proteome</keyword>
<organism evidence="2 3">
    <name type="scientific">Favolaschia claudopus</name>
    <dbReference type="NCBI Taxonomy" id="2862362"/>
    <lineage>
        <taxon>Eukaryota</taxon>
        <taxon>Fungi</taxon>
        <taxon>Dikarya</taxon>
        <taxon>Basidiomycota</taxon>
        <taxon>Agaricomycotina</taxon>
        <taxon>Agaricomycetes</taxon>
        <taxon>Agaricomycetidae</taxon>
        <taxon>Agaricales</taxon>
        <taxon>Marasmiineae</taxon>
        <taxon>Mycenaceae</taxon>
        <taxon>Favolaschia</taxon>
    </lineage>
</organism>
<feature type="region of interest" description="Disordered" evidence="1">
    <location>
        <begin position="95"/>
        <end position="136"/>
    </location>
</feature>
<feature type="compositionally biased region" description="Basic and acidic residues" evidence="1">
    <location>
        <begin position="95"/>
        <end position="109"/>
    </location>
</feature>
<dbReference type="Proteomes" id="UP001362999">
    <property type="component" value="Unassembled WGS sequence"/>
</dbReference>
<feature type="region of interest" description="Disordered" evidence="1">
    <location>
        <begin position="620"/>
        <end position="645"/>
    </location>
</feature>
<evidence type="ECO:0000313" key="3">
    <source>
        <dbReference type="Proteomes" id="UP001362999"/>
    </source>
</evidence>
<evidence type="ECO:0000313" key="2">
    <source>
        <dbReference type="EMBL" id="KAK6980553.1"/>
    </source>
</evidence>
<feature type="compositionally biased region" description="Acidic residues" evidence="1">
    <location>
        <begin position="110"/>
        <end position="125"/>
    </location>
</feature>
<dbReference type="InterPro" id="IPR012337">
    <property type="entry name" value="RNaseH-like_sf"/>
</dbReference>
<dbReference type="SUPFAM" id="SSF53098">
    <property type="entry name" value="Ribonuclease H-like"/>
    <property type="match status" value="1"/>
</dbReference>
<evidence type="ECO:0000256" key="1">
    <source>
        <dbReference type="SAM" id="MobiDB-lite"/>
    </source>
</evidence>
<gene>
    <name evidence="2" type="ORF">R3P38DRAFT_2809040</name>
</gene>
<feature type="compositionally biased region" description="Basic and acidic residues" evidence="1">
    <location>
        <begin position="625"/>
        <end position="645"/>
    </location>
</feature>
<sequence length="740" mass="82684">MPAPKGKLWDFFPRGDKQNASHHKAYCLGCINIHRPTAAEPIDVDDNEEENEEENTLGGAWFEFALTQVKPVLGEKSAMMAHLIGAKRCPHASKEAREAARKLKGKGAEVEDTAADADADGEDDEPATKKRKQVNAVEKNLKQSELKAAMVQTQFLRATISANLPFRWVIDPEVIKLFLMFRSAAGEVIPDGKALSGRLLNEESLRVAGNVDKILQGRYVAISTDGWKDNNKKSLSGVDASVDGQYQSYLIDVLESSGKPKDGESMANVFDGMIDKAEHAHDCIVVEFLTDNDGGSRKGRDILQERRPVNSFSVKYIIYIQGLKVNGKGAEIAEETSGGLGWIFNHEPVRRIFDQVQVQKNGSALAYLVANMTRWTTHSVAFYNLLRLQPAVRETVITKRAEIIKAQVGAEKNKKYDFDDYIRLYLKSDSYCDLFDDPTYWKNLKTIAEDIEPICFITNINQKDSTRCDEALLGFAGVYLHFKKHRDPVISGGMVERIVRRWAALDHSTAAVKSRAPPGELSEKELAQLSADKKAKEALEGISTEACDDFKSVKGDDPSMVWQQYKANPDLHELADFALLLFGLTVNQAGNERDFSDFKIKKTRLRNRLGIQKVGEMSKIGADSRASHKAEPGLFEERSKRKNHAEDRVQQLITVPRYADVLESGDEESDEQPSGQRQVLVKSKRTWRKVFMKWVLDARATDGDDDVEEITSEIATPSPAPKAKGNWLPLPLEKLFGPPF</sequence>
<protein>
    <submittedName>
        <fullName evidence="2">DUF659 domain-containing protein</fullName>
    </submittedName>
</protein>
<dbReference type="EMBL" id="JAWWNJ010000158">
    <property type="protein sequence ID" value="KAK6980553.1"/>
    <property type="molecule type" value="Genomic_DNA"/>
</dbReference>
<name>A0AAV9ZE05_9AGAR</name>
<comment type="caution">
    <text evidence="2">The sequence shown here is derived from an EMBL/GenBank/DDBJ whole genome shotgun (WGS) entry which is preliminary data.</text>
</comment>